<reference evidence="1" key="1">
    <citation type="submission" date="2016-04" db="EMBL/GenBank/DDBJ databases">
        <authorList>
            <person name="Calderon-Fernandez G.M.Sr."/>
        </authorList>
    </citation>
    <scope>NUCLEOTIDE SEQUENCE</scope>
    <source>
        <strain evidence="1">Int1</strain>
        <tissue evidence="1">Integument</tissue>
    </source>
</reference>
<dbReference type="AlphaFoldDB" id="A0A161M569"/>
<protein>
    <submittedName>
        <fullName evidence="1">Pab-dependent poly-specific ribonuclease subunit pan3</fullName>
    </submittedName>
</protein>
<dbReference type="EMBL" id="GEMB01002473">
    <property type="protein sequence ID" value="JAS00713.1"/>
    <property type="molecule type" value="Transcribed_RNA"/>
</dbReference>
<name>A0A161M569_TRIIF</name>
<sequence>MFHLVDGRAHVFLMKSNKIYCAIKYLI</sequence>
<accession>A0A161M569</accession>
<reference evidence="1" key="2">
    <citation type="journal article" date="2017" name="J. Med. Entomol.">
        <title>Transcriptome Analysis of the Triatoma infestans (Hemiptera: Reduviidae) Integument.</title>
        <authorList>
            <person name="Calderon-Fernandez G.M."/>
            <person name="Moriconi D.E."/>
            <person name="Dulbecco A.B."/>
            <person name="Juarez M.P."/>
        </authorList>
    </citation>
    <scope>NUCLEOTIDE SEQUENCE</scope>
    <source>
        <strain evidence="1">Int1</strain>
        <tissue evidence="1">Integument</tissue>
    </source>
</reference>
<organism evidence="1">
    <name type="scientific">Triatoma infestans</name>
    <name type="common">Assassin bug</name>
    <dbReference type="NCBI Taxonomy" id="30076"/>
    <lineage>
        <taxon>Eukaryota</taxon>
        <taxon>Metazoa</taxon>
        <taxon>Ecdysozoa</taxon>
        <taxon>Arthropoda</taxon>
        <taxon>Hexapoda</taxon>
        <taxon>Insecta</taxon>
        <taxon>Pterygota</taxon>
        <taxon>Neoptera</taxon>
        <taxon>Paraneoptera</taxon>
        <taxon>Hemiptera</taxon>
        <taxon>Heteroptera</taxon>
        <taxon>Panheteroptera</taxon>
        <taxon>Cimicomorpha</taxon>
        <taxon>Reduviidae</taxon>
        <taxon>Triatominae</taxon>
        <taxon>Triatoma</taxon>
    </lineage>
</organism>
<evidence type="ECO:0000313" key="1">
    <source>
        <dbReference type="EMBL" id="JAS00713.1"/>
    </source>
</evidence>
<proteinExistence type="predicted"/>